<dbReference type="InterPro" id="IPR023476">
    <property type="entry name" value="Pep_tRNA_hydro_II_dom_sf"/>
</dbReference>
<dbReference type="Gene3D" id="3.40.1490.10">
    <property type="entry name" value="Bit1"/>
    <property type="match status" value="1"/>
</dbReference>
<evidence type="ECO:0000313" key="5">
    <source>
        <dbReference type="Proteomes" id="UP001598673"/>
    </source>
</evidence>
<accession>A0ABW6G665</accession>
<keyword evidence="5" id="KW-1185">Reference proteome</keyword>
<dbReference type="EC" id="3.1.1.29" evidence="1"/>
<keyword evidence="2 4" id="KW-0378">Hydrolase</keyword>
<organism evidence="4 5">
    <name type="scientific">Prauserella salsuginis</name>
    <dbReference type="NCBI Taxonomy" id="387889"/>
    <lineage>
        <taxon>Bacteria</taxon>
        <taxon>Bacillati</taxon>
        <taxon>Actinomycetota</taxon>
        <taxon>Actinomycetes</taxon>
        <taxon>Pseudonocardiales</taxon>
        <taxon>Pseudonocardiaceae</taxon>
        <taxon>Prauserella</taxon>
        <taxon>Prauserella salsuginis group</taxon>
    </lineage>
</organism>
<reference evidence="4 5" key="1">
    <citation type="submission" date="2024-09" db="EMBL/GenBank/DDBJ databases">
        <title>The Natural Products Discovery Center: Release of the First 8490 Sequenced Strains for Exploring Actinobacteria Biosynthetic Diversity.</title>
        <authorList>
            <person name="Kalkreuter E."/>
            <person name="Kautsar S.A."/>
            <person name="Yang D."/>
            <person name="Bader C.D."/>
            <person name="Teijaro C.N."/>
            <person name="Fluegel L."/>
            <person name="Davis C.M."/>
            <person name="Simpson J.R."/>
            <person name="Lauterbach L."/>
            <person name="Steele A.D."/>
            <person name="Gui C."/>
            <person name="Meng S."/>
            <person name="Li G."/>
            <person name="Viehrig K."/>
            <person name="Ye F."/>
            <person name="Su P."/>
            <person name="Kiefer A.F."/>
            <person name="Nichols A."/>
            <person name="Cepeda A.J."/>
            <person name="Yan W."/>
            <person name="Fan B."/>
            <person name="Jiang Y."/>
            <person name="Adhikari A."/>
            <person name="Zheng C.-J."/>
            <person name="Schuster L."/>
            <person name="Cowan T.M."/>
            <person name="Smanski M.J."/>
            <person name="Chevrette M.G."/>
            <person name="De Carvalho L.P.S."/>
            <person name="Shen B."/>
        </authorList>
    </citation>
    <scope>NUCLEOTIDE SEQUENCE [LARGE SCALE GENOMIC DNA]</scope>
    <source>
        <strain evidence="4 5">NPDC060353</strain>
    </source>
</reference>
<comment type="catalytic activity">
    <reaction evidence="3">
        <text>an N-acyl-L-alpha-aminoacyl-tRNA + H2O = an N-acyl-L-amino acid + a tRNA + H(+)</text>
        <dbReference type="Rhea" id="RHEA:54448"/>
        <dbReference type="Rhea" id="RHEA-COMP:10123"/>
        <dbReference type="Rhea" id="RHEA-COMP:13883"/>
        <dbReference type="ChEBI" id="CHEBI:15377"/>
        <dbReference type="ChEBI" id="CHEBI:15378"/>
        <dbReference type="ChEBI" id="CHEBI:59874"/>
        <dbReference type="ChEBI" id="CHEBI:78442"/>
        <dbReference type="ChEBI" id="CHEBI:138191"/>
        <dbReference type="EC" id="3.1.1.29"/>
    </reaction>
</comment>
<gene>
    <name evidence="4" type="ORF">ACFWGY_15030</name>
</gene>
<evidence type="ECO:0000256" key="1">
    <source>
        <dbReference type="ARBA" id="ARBA00013260"/>
    </source>
</evidence>
<dbReference type="EMBL" id="JBHXCV010000008">
    <property type="protein sequence ID" value="MFD6794651.1"/>
    <property type="molecule type" value="Genomic_DNA"/>
</dbReference>
<comment type="caution">
    <text evidence="4">The sequence shown here is derived from an EMBL/GenBank/DDBJ whole genome shotgun (WGS) entry which is preliminary data.</text>
</comment>
<protein>
    <recommendedName>
        <fullName evidence="1">peptidyl-tRNA hydrolase</fullName>
        <ecNumber evidence="1">3.1.1.29</ecNumber>
    </recommendedName>
</protein>
<sequence>MTGLLAPLAARYASWLDLPAADTAVVETDPAEVRAMPVILRMEKASPPARTPLLEAAACAALAVCLDERCAPGGPWHEPMRDWLAGHIRKVSRRARGAHWDAVQQLPGITTDVDGAQVRALLPGRVTGVPKEVSRLQVSGTDLPADEPGPAPDDRPLLLLNPDVPMTAGKAAAQVGHATMLLAAVLGDAERERWRDGGFRCAVRTATPAQWAELAPGDPAETWRDRGVIAVRDAGFTEIAPGTITVLATRRGL</sequence>
<dbReference type="SUPFAM" id="SSF102462">
    <property type="entry name" value="Peptidyl-tRNA hydrolase II"/>
    <property type="match status" value="1"/>
</dbReference>
<evidence type="ECO:0000256" key="2">
    <source>
        <dbReference type="ARBA" id="ARBA00022801"/>
    </source>
</evidence>
<dbReference type="RefSeq" id="WP_258937426.1">
    <property type="nucleotide sequence ID" value="NZ_JANBBF010000011.1"/>
</dbReference>
<evidence type="ECO:0000256" key="3">
    <source>
        <dbReference type="ARBA" id="ARBA00048707"/>
    </source>
</evidence>
<dbReference type="Proteomes" id="UP001598673">
    <property type="component" value="Unassembled WGS sequence"/>
</dbReference>
<dbReference type="InterPro" id="IPR002833">
    <property type="entry name" value="PTH2"/>
</dbReference>
<name>A0ABW6G665_9PSEU</name>
<evidence type="ECO:0000313" key="4">
    <source>
        <dbReference type="EMBL" id="MFD6794651.1"/>
    </source>
</evidence>
<dbReference type="GO" id="GO:0004045">
    <property type="term" value="F:peptidyl-tRNA hydrolase activity"/>
    <property type="evidence" value="ECO:0007669"/>
    <property type="project" value="UniProtKB-EC"/>
</dbReference>
<proteinExistence type="predicted"/>
<dbReference type="Pfam" id="PF01981">
    <property type="entry name" value="PTH2"/>
    <property type="match status" value="1"/>
</dbReference>